<dbReference type="Gene3D" id="3.40.50.12780">
    <property type="entry name" value="N-terminal domain of ligase-like"/>
    <property type="match status" value="1"/>
</dbReference>
<dbReference type="PROSITE" id="PS00455">
    <property type="entry name" value="AMP_BINDING"/>
    <property type="match status" value="1"/>
</dbReference>
<dbReference type="Pfam" id="PF00501">
    <property type="entry name" value="AMP-binding"/>
    <property type="match status" value="1"/>
</dbReference>
<sequence>MTEPDLDSSFEPLTPVSYLERAAVVHGHRIAVVDGPVRRTYADLLQRCRRQAGLLTELGVEPGDRVAVLAPNSAMLLEAHYGVAMAGGVLVALNTRLAPAELRYIVEHSGARVLLYDDSLAAAAEQTAAATMLDSTAYEHRLAGAPEVHRRLTDERTPIALNYTSGTTGKPKGVVYHHRGAYLQALSMAFHARLGPETVHLWVLPMFHCNGWSFPWALTAAGATHVCLRKVDAGEIWTRILDEGATSMNAAPTVLIDLAAHPRATRLDHPMSVGTGGAPPSPSLLAALADLDISVTHLYGLTETFGPSVLRDWQPEWDDLPIGEQAALKARQGNASVVAQLLRVVGDGDPAKPDVPADGETVGEVLIRGNTVAGGYHDDPEGTREAFGGGWFRTGDLAVVHPAGEIELRDRRKDVIISGGENIASIEVEQAMSRHPAVSEVAVVGAPHERWGEVPVAFVTPRAGAEVSPEELIEFSRSHLAGYKVPRRIVFTDLPKTGTGKIQKFALRHRIRDDSDASGPGI</sequence>
<dbReference type="GO" id="GO:0016874">
    <property type="term" value="F:ligase activity"/>
    <property type="evidence" value="ECO:0007669"/>
    <property type="project" value="UniProtKB-KW"/>
</dbReference>
<proteinExistence type="inferred from homology"/>
<keyword evidence="4" id="KW-0443">Lipid metabolism</keyword>
<dbReference type="Gene3D" id="3.30.300.30">
    <property type="match status" value="1"/>
</dbReference>
<keyword evidence="8" id="KW-1185">Reference proteome</keyword>
<comment type="similarity">
    <text evidence="1">Belongs to the ATP-dependent AMP-binding enzyme family.</text>
</comment>
<dbReference type="FunFam" id="3.30.300.30:FF:000008">
    <property type="entry name" value="2,3-dihydroxybenzoate-AMP ligase"/>
    <property type="match status" value="1"/>
</dbReference>
<evidence type="ECO:0000259" key="5">
    <source>
        <dbReference type="Pfam" id="PF00501"/>
    </source>
</evidence>
<dbReference type="SUPFAM" id="SSF56801">
    <property type="entry name" value="Acetyl-CoA synthetase-like"/>
    <property type="match status" value="1"/>
</dbReference>
<organism evidence="7 8">
    <name type="scientific">Gordonia alkanivorans CGMCC 6845</name>
    <dbReference type="NCBI Taxonomy" id="1423140"/>
    <lineage>
        <taxon>Bacteria</taxon>
        <taxon>Bacillati</taxon>
        <taxon>Actinomycetota</taxon>
        <taxon>Actinomycetes</taxon>
        <taxon>Mycobacteriales</taxon>
        <taxon>Gordoniaceae</taxon>
        <taxon>Gordonia</taxon>
    </lineage>
</organism>
<protein>
    <submittedName>
        <fullName evidence="7">Acyl-CoA synthetase</fullName>
    </submittedName>
</protein>
<dbReference type="InterPro" id="IPR045851">
    <property type="entry name" value="AMP-bd_C_sf"/>
</dbReference>
<evidence type="ECO:0000256" key="4">
    <source>
        <dbReference type="ARBA" id="ARBA00023098"/>
    </source>
</evidence>
<gene>
    <name evidence="7" type="ORF">V525_21330</name>
</gene>
<evidence type="ECO:0000313" key="7">
    <source>
        <dbReference type="EMBL" id="ETA04660.1"/>
    </source>
</evidence>
<dbReference type="AlphaFoldDB" id="W9DEA5"/>
<comment type="caution">
    <text evidence="7">The sequence shown here is derived from an EMBL/GenBank/DDBJ whole genome shotgun (WGS) entry which is preliminary data.</text>
</comment>
<evidence type="ECO:0000256" key="3">
    <source>
        <dbReference type="ARBA" id="ARBA00022832"/>
    </source>
</evidence>
<feature type="domain" description="AMP-dependent synthetase/ligase" evidence="5">
    <location>
        <begin position="19"/>
        <end position="377"/>
    </location>
</feature>
<dbReference type="Pfam" id="PF13193">
    <property type="entry name" value="AMP-binding_C"/>
    <property type="match status" value="1"/>
</dbReference>
<dbReference type="PATRIC" id="fig|1423140.3.peg.4233"/>
<dbReference type="Proteomes" id="UP000035035">
    <property type="component" value="Unassembled WGS sequence"/>
</dbReference>
<dbReference type="InterPro" id="IPR020845">
    <property type="entry name" value="AMP-binding_CS"/>
</dbReference>
<dbReference type="PANTHER" id="PTHR43859:SF4">
    <property type="entry name" value="BUTANOATE--COA LIGASE AAE1-RELATED"/>
    <property type="match status" value="1"/>
</dbReference>
<feature type="domain" description="AMP-binding enzyme C-terminal" evidence="6">
    <location>
        <begin position="427"/>
        <end position="501"/>
    </location>
</feature>
<evidence type="ECO:0000256" key="2">
    <source>
        <dbReference type="ARBA" id="ARBA00022598"/>
    </source>
</evidence>
<evidence type="ECO:0000313" key="8">
    <source>
        <dbReference type="Proteomes" id="UP000035035"/>
    </source>
</evidence>
<dbReference type="RefSeq" id="WP_042378098.1">
    <property type="nucleotide sequence ID" value="NZ_KI629800.1"/>
</dbReference>
<reference evidence="7 8" key="1">
    <citation type="journal article" date="2014" name="Genome Announc.">
        <title>Draft Genome Sequence of Gordonia alkanivorans Strain CGMCC6845, a Halotolerant Hydrocarbon-Degrading Bacterium.</title>
        <authorList>
            <person name="Wang X."/>
            <person name="Jin D."/>
            <person name="Zhou L."/>
            <person name="Wu L."/>
            <person name="An W."/>
            <person name="Zhao L."/>
        </authorList>
    </citation>
    <scope>NUCLEOTIDE SEQUENCE [LARGE SCALE GENOMIC DNA]</scope>
    <source>
        <strain evidence="7 8">CGMCC 6845</strain>
    </source>
</reference>
<keyword evidence="3" id="KW-0276">Fatty acid metabolism</keyword>
<keyword evidence="2" id="KW-0436">Ligase</keyword>
<evidence type="ECO:0000256" key="1">
    <source>
        <dbReference type="ARBA" id="ARBA00006432"/>
    </source>
</evidence>
<dbReference type="InterPro" id="IPR025110">
    <property type="entry name" value="AMP-bd_C"/>
</dbReference>
<accession>W9DEA5</accession>
<dbReference type="PANTHER" id="PTHR43859">
    <property type="entry name" value="ACYL-ACTIVATING ENZYME"/>
    <property type="match status" value="1"/>
</dbReference>
<dbReference type="HOGENOM" id="CLU_000022_59_5_11"/>
<dbReference type="EMBL" id="AYXO01000073">
    <property type="protein sequence ID" value="ETA04660.1"/>
    <property type="molecule type" value="Genomic_DNA"/>
</dbReference>
<dbReference type="InterPro" id="IPR000873">
    <property type="entry name" value="AMP-dep_synth/lig_dom"/>
</dbReference>
<name>W9DEA5_9ACTN</name>
<dbReference type="GO" id="GO:0006631">
    <property type="term" value="P:fatty acid metabolic process"/>
    <property type="evidence" value="ECO:0007669"/>
    <property type="project" value="UniProtKB-KW"/>
</dbReference>
<evidence type="ECO:0000259" key="6">
    <source>
        <dbReference type="Pfam" id="PF13193"/>
    </source>
</evidence>
<dbReference type="InterPro" id="IPR042099">
    <property type="entry name" value="ANL_N_sf"/>
</dbReference>